<evidence type="ECO:0000313" key="4">
    <source>
        <dbReference type="Proteomes" id="UP001595752"/>
    </source>
</evidence>
<evidence type="ECO:0000256" key="1">
    <source>
        <dbReference type="SAM" id="MobiDB-lite"/>
    </source>
</evidence>
<keyword evidence="4" id="KW-1185">Reference proteome</keyword>
<keyword evidence="2" id="KW-0472">Membrane</keyword>
<feature type="region of interest" description="Disordered" evidence="1">
    <location>
        <begin position="88"/>
        <end position="110"/>
    </location>
</feature>
<dbReference type="InterPro" id="IPR052928">
    <property type="entry name" value="Desiccation-related_membrane"/>
</dbReference>
<reference evidence="4" key="1">
    <citation type="journal article" date="2019" name="Int. J. Syst. Evol. Microbiol.">
        <title>The Global Catalogue of Microorganisms (GCM) 10K type strain sequencing project: providing services to taxonomists for standard genome sequencing and annotation.</title>
        <authorList>
            <consortium name="The Broad Institute Genomics Platform"/>
            <consortium name="The Broad Institute Genome Sequencing Center for Infectious Disease"/>
            <person name="Wu L."/>
            <person name="Ma J."/>
        </authorList>
    </citation>
    <scope>NUCLEOTIDE SEQUENCE [LARGE SCALE GENOMIC DNA]</scope>
    <source>
        <strain evidence="4">CCUG 61889</strain>
    </source>
</reference>
<proteinExistence type="predicted"/>
<keyword evidence="2" id="KW-1133">Transmembrane helix</keyword>
<dbReference type="InterPro" id="IPR024623">
    <property type="entry name" value="YtxH"/>
</dbReference>
<organism evidence="3 4">
    <name type="scientific">Bacillus songklensis</name>
    <dbReference type="NCBI Taxonomy" id="1069116"/>
    <lineage>
        <taxon>Bacteria</taxon>
        <taxon>Bacillati</taxon>
        <taxon>Bacillota</taxon>
        <taxon>Bacilli</taxon>
        <taxon>Bacillales</taxon>
        <taxon>Bacillaceae</taxon>
        <taxon>Bacillus</taxon>
    </lineage>
</organism>
<protein>
    <submittedName>
        <fullName evidence="3">YtxH domain-containing protein</fullName>
    </submittedName>
</protein>
<sequence length="151" mass="16517">MSKEGLNSRDFLLGTIIGGVVGAATALLLAPKSGRELRSDINDQATYIRLKTEQVKNSAMEKGQELAVTAKDKTIQLSGTISQQSSEVVNKVKGMRKSSSEDQMEELPDSSLQVLEDEVENRPSSPDAVDVQQKLNEMKQAFDEIENSMKS</sequence>
<gene>
    <name evidence="3" type="ORF">ACFOU2_06885</name>
</gene>
<keyword evidence="2" id="KW-0812">Transmembrane</keyword>
<accession>A0ABV8B249</accession>
<dbReference type="RefSeq" id="WP_377913472.1">
    <property type="nucleotide sequence ID" value="NZ_JBHRZT010000020.1"/>
</dbReference>
<evidence type="ECO:0000313" key="3">
    <source>
        <dbReference type="EMBL" id="MFC3883259.1"/>
    </source>
</evidence>
<dbReference type="PANTHER" id="PTHR35792:SF1">
    <property type="entry name" value="SLL0268 PROTEIN"/>
    <property type="match status" value="1"/>
</dbReference>
<feature type="transmembrane region" description="Helical" evidence="2">
    <location>
        <begin position="12"/>
        <end position="30"/>
    </location>
</feature>
<name>A0ABV8B249_9BACI</name>
<dbReference type="Proteomes" id="UP001595752">
    <property type="component" value="Unassembled WGS sequence"/>
</dbReference>
<evidence type="ECO:0000256" key="2">
    <source>
        <dbReference type="SAM" id="Phobius"/>
    </source>
</evidence>
<dbReference type="PANTHER" id="PTHR35792">
    <property type="entry name" value="GENERAL STRESS PROTEIN"/>
    <property type="match status" value="1"/>
</dbReference>
<dbReference type="Pfam" id="PF12732">
    <property type="entry name" value="YtxH"/>
    <property type="match status" value="1"/>
</dbReference>
<dbReference type="EMBL" id="JBHRZT010000020">
    <property type="protein sequence ID" value="MFC3883259.1"/>
    <property type="molecule type" value="Genomic_DNA"/>
</dbReference>
<comment type="caution">
    <text evidence="3">The sequence shown here is derived from an EMBL/GenBank/DDBJ whole genome shotgun (WGS) entry which is preliminary data.</text>
</comment>